<dbReference type="Proteomes" id="UP000324222">
    <property type="component" value="Unassembled WGS sequence"/>
</dbReference>
<gene>
    <name evidence="2" type="ORF">E2C01_066113</name>
</gene>
<name>A0A5B7HNX0_PORTR</name>
<dbReference type="AlphaFoldDB" id="A0A5B7HNX0"/>
<comment type="caution">
    <text evidence="2">The sequence shown here is derived from an EMBL/GenBank/DDBJ whole genome shotgun (WGS) entry which is preliminary data.</text>
</comment>
<protein>
    <submittedName>
        <fullName evidence="2">Uncharacterized protein</fullName>
    </submittedName>
</protein>
<sequence length="87" mass="10530">MTLGIWNDSLTQDTKRYFYQVFTHCETNRDQGVDKEERRARSVKGEFNEVEELNLGEGLRRLREKMKKDEGATQRWKTPEDRRNHRN</sequence>
<reference evidence="2 3" key="1">
    <citation type="submission" date="2019-05" db="EMBL/GenBank/DDBJ databases">
        <title>Another draft genome of Portunus trituberculatus and its Hox gene families provides insights of decapod evolution.</title>
        <authorList>
            <person name="Jeong J.-H."/>
            <person name="Song I."/>
            <person name="Kim S."/>
            <person name="Choi T."/>
            <person name="Kim D."/>
            <person name="Ryu S."/>
            <person name="Kim W."/>
        </authorList>
    </citation>
    <scope>NUCLEOTIDE SEQUENCE [LARGE SCALE GENOMIC DNA]</scope>
    <source>
        <tissue evidence="2">Muscle</tissue>
    </source>
</reference>
<accession>A0A5B7HNX0</accession>
<organism evidence="2 3">
    <name type="scientific">Portunus trituberculatus</name>
    <name type="common">Swimming crab</name>
    <name type="synonym">Neptunus trituberculatus</name>
    <dbReference type="NCBI Taxonomy" id="210409"/>
    <lineage>
        <taxon>Eukaryota</taxon>
        <taxon>Metazoa</taxon>
        <taxon>Ecdysozoa</taxon>
        <taxon>Arthropoda</taxon>
        <taxon>Crustacea</taxon>
        <taxon>Multicrustacea</taxon>
        <taxon>Malacostraca</taxon>
        <taxon>Eumalacostraca</taxon>
        <taxon>Eucarida</taxon>
        <taxon>Decapoda</taxon>
        <taxon>Pleocyemata</taxon>
        <taxon>Brachyura</taxon>
        <taxon>Eubrachyura</taxon>
        <taxon>Portunoidea</taxon>
        <taxon>Portunidae</taxon>
        <taxon>Portuninae</taxon>
        <taxon>Portunus</taxon>
    </lineage>
</organism>
<dbReference type="EMBL" id="VSRR010033629">
    <property type="protein sequence ID" value="MPC71823.1"/>
    <property type="molecule type" value="Genomic_DNA"/>
</dbReference>
<proteinExistence type="predicted"/>
<feature type="region of interest" description="Disordered" evidence="1">
    <location>
        <begin position="63"/>
        <end position="87"/>
    </location>
</feature>
<keyword evidence="3" id="KW-1185">Reference proteome</keyword>
<evidence type="ECO:0000313" key="3">
    <source>
        <dbReference type="Proteomes" id="UP000324222"/>
    </source>
</evidence>
<evidence type="ECO:0000313" key="2">
    <source>
        <dbReference type="EMBL" id="MPC71823.1"/>
    </source>
</evidence>
<evidence type="ECO:0000256" key="1">
    <source>
        <dbReference type="SAM" id="MobiDB-lite"/>
    </source>
</evidence>